<dbReference type="EMBL" id="DAKRPA010000095">
    <property type="protein sequence ID" value="DAZ98875.1"/>
    <property type="molecule type" value="Genomic_DNA"/>
</dbReference>
<dbReference type="Proteomes" id="UP001146120">
    <property type="component" value="Unassembled WGS sequence"/>
</dbReference>
<evidence type="ECO:0000313" key="1">
    <source>
        <dbReference type="EMBL" id="DAZ98875.1"/>
    </source>
</evidence>
<reference evidence="1" key="2">
    <citation type="journal article" date="2023" name="Microbiol Resour">
        <title>Decontamination and Annotation of the Draft Genome Sequence of the Oomycete Lagenidium giganteum ARSEF 373.</title>
        <authorList>
            <person name="Morgan W.R."/>
            <person name="Tartar A."/>
        </authorList>
    </citation>
    <scope>NUCLEOTIDE SEQUENCE</scope>
    <source>
        <strain evidence="1">ARSEF 373</strain>
    </source>
</reference>
<comment type="caution">
    <text evidence="1">The sequence shown here is derived from an EMBL/GenBank/DDBJ whole genome shotgun (WGS) entry which is preliminary data.</text>
</comment>
<sequence length="100" mass="11132">MRHKAFRFRPACDVVLLKDVVSIAPWGVGHGNGNTSATIMANGYNDTVCLDHGACKRRFDSLIEAHRKGELASLRASVTEEEYAERQQLLTDITSRVRVC</sequence>
<dbReference type="AlphaFoldDB" id="A0AAV2YXY0"/>
<gene>
    <name evidence="1" type="ORF">N0F65_002600</name>
</gene>
<organism evidence="1 2">
    <name type="scientific">Lagenidium giganteum</name>
    <dbReference type="NCBI Taxonomy" id="4803"/>
    <lineage>
        <taxon>Eukaryota</taxon>
        <taxon>Sar</taxon>
        <taxon>Stramenopiles</taxon>
        <taxon>Oomycota</taxon>
        <taxon>Peronosporomycetes</taxon>
        <taxon>Pythiales</taxon>
        <taxon>Pythiaceae</taxon>
    </lineage>
</organism>
<dbReference type="PANTHER" id="PTHR37558:SF1">
    <property type="entry name" value="HTH CENPB-TYPE DOMAIN-CONTAINING PROTEIN"/>
    <property type="match status" value="1"/>
</dbReference>
<keyword evidence="2" id="KW-1185">Reference proteome</keyword>
<proteinExistence type="predicted"/>
<reference evidence="1" key="1">
    <citation type="submission" date="2022-11" db="EMBL/GenBank/DDBJ databases">
        <authorList>
            <person name="Morgan W.R."/>
            <person name="Tartar A."/>
        </authorList>
    </citation>
    <scope>NUCLEOTIDE SEQUENCE</scope>
    <source>
        <strain evidence="1">ARSEF 373</strain>
    </source>
</reference>
<protein>
    <submittedName>
        <fullName evidence="1">Uncharacterized protein</fullName>
    </submittedName>
</protein>
<evidence type="ECO:0000313" key="2">
    <source>
        <dbReference type="Proteomes" id="UP001146120"/>
    </source>
</evidence>
<name>A0AAV2YXY0_9STRA</name>
<accession>A0AAV2YXY0</accession>
<dbReference type="PANTHER" id="PTHR37558">
    <property type="entry name" value="HTH CENPB-TYPE DOMAIN-CONTAINING PROTEIN"/>
    <property type="match status" value="1"/>
</dbReference>